<reference evidence="4" key="3">
    <citation type="journal article" date="2014" name="Int. J. Syst. Evol. Microbiol.">
        <title>Complete genome of a new Firmicutes species belonging to the dominant human colonic microbiota ('Ruminococcus bicirculans') reveals two chromosomes and a selective capacity to utilize plant glucans.</title>
        <authorList>
            <consortium name="NISC Comparative Sequencing Program"/>
            <person name="Wegmann U."/>
            <person name="Louis P."/>
            <person name="Goesmann A."/>
            <person name="Henrissat B."/>
            <person name="Duncan S.H."/>
            <person name="Flint H.J."/>
        </authorList>
    </citation>
    <scope>NUCLEOTIDE SEQUENCE</scope>
    <source>
        <strain evidence="4">CCM 7327</strain>
    </source>
</reference>
<proteinExistence type="predicted"/>
<keyword evidence="8" id="KW-1185">Reference proteome</keyword>
<feature type="signal peptide" evidence="2">
    <location>
        <begin position="1"/>
        <end position="22"/>
    </location>
</feature>
<reference evidence="7" key="7">
    <citation type="submission" date="2020-08" db="EMBL/GenBank/DDBJ databases">
        <title>Complete genome sequence of Sphingobium barthaii strain KK22, a high-molecular-weight polycyclic aromatic hydrocarbon-degrading soil bacterium.</title>
        <authorList>
            <person name="Mori J.F."/>
            <person name="Kanaly R.A."/>
        </authorList>
    </citation>
    <scope>NUCLEOTIDE SEQUENCE [LARGE SCALE GENOMIC DNA]</scope>
    <source>
        <strain evidence="7">KK22</strain>
    </source>
</reference>
<accession>A0A292ZKE4</accession>
<gene>
    <name evidence="4" type="ORF">GCM10019071_38090</name>
    <name evidence="5" type="ORF">H5V43_11985</name>
    <name evidence="3" type="ORF">SFOMI_3832</name>
</gene>
<reference evidence="3 6" key="1">
    <citation type="journal article" date="2013" name="Biodegradation">
        <title>Occurrence of 4-tert-butylphenol (4-t-BP) biodegradation in an aquatic sample caused by the presence of Spirodela polyrrhiza and isolation of a 4-t-BP-utilizing bacterium.</title>
        <authorList>
            <person name="Ogata Y."/>
            <person name="Toyama T."/>
            <person name="Yu N."/>
            <person name="Wang X."/>
            <person name="Sei K."/>
            <person name="Ike M."/>
        </authorList>
    </citation>
    <scope>NUCLEOTIDE SEQUENCE [LARGE SCALE GENOMIC DNA]</scope>
    <source>
        <strain evidence="3 6">OMI</strain>
    </source>
</reference>
<evidence type="ECO:0000313" key="6">
    <source>
        <dbReference type="Proteomes" id="UP000221538"/>
    </source>
</evidence>
<dbReference type="Proteomes" id="UP000628109">
    <property type="component" value="Unassembled WGS sequence"/>
</dbReference>
<evidence type="ECO:0000313" key="8">
    <source>
        <dbReference type="Proteomes" id="UP000628109"/>
    </source>
</evidence>
<evidence type="ECO:0000313" key="5">
    <source>
        <dbReference type="EMBL" id="QOT70833.1"/>
    </source>
</evidence>
<dbReference type="KEGG" id="sbar:H5V43_11985"/>
<dbReference type="Proteomes" id="UP000221538">
    <property type="component" value="Unassembled WGS sequence"/>
</dbReference>
<evidence type="ECO:0000256" key="2">
    <source>
        <dbReference type="SAM" id="SignalP"/>
    </source>
</evidence>
<reference evidence="3 6" key="2">
    <citation type="journal article" date="2013" name="Environ. Sci. Technol.">
        <title>The 4-tert-butylphenol-utilizing bacterium Sphingobium fuliginis OMI can degrade bisphenols via phenolic ring hydroxylation and meta-cleavage pathway.</title>
        <authorList>
            <person name="Ogata Y."/>
            <person name="Goda S."/>
            <person name="Toyama T."/>
            <person name="Sei K."/>
            <person name="Ike M."/>
        </authorList>
    </citation>
    <scope>NUCLEOTIDE SEQUENCE [LARGE SCALE GENOMIC DNA]</scope>
    <source>
        <strain evidence="3 6">OMI</strain>
    </source>
</reference>
<feature type="coiled-coil region" evidence="1">
    <location>
        <begin position="79"/>
        <end position="106"/>
    </location>
</feature>
<keyword evidence="1" id="KW-0175">Coiled coil</keyword>
<dbReference type="EMBL" id="CP060035">
    <property type="protein sequence ID" value="QOT70833.1"/>
    <property type="molecule type" value="Genomic_DNA"/>
</dbReference>
<protein>
    <recommendedName>
        <fullName evidence="9">DUF4148 domain-containing protein</fullName>
    </recommendedName>
</protein>
<reference evidence="8" key="6">
    <citation type="journal article" date="2019" name="Int. J. Syst. Evol. Microbiol.">
        <title>The Global Catalogue of Microorganisms (GCM) 10K type strain sequencing project: providing services to taxonomists for standard genome sequencing and annotation.</title>
        <authorList>
            <consortium name="The Broad Institute Genomics Platform"/>
            <consortium name="The Broad Institute Genome Sequencing Center for Infectious Disease"/>
            <person name="Wu L."/>
            <person name="Ma J."/>
        </authorList>
    </citation>
    <scope>NUCLEOTIDE SEQUENCE [LARGE SCALE GENOMIC DNA]</scope>
    <source>
        <strain evidence="8">CCM 7327</strain>
    </source>
</reference>
<feature type="chain" id="PRO_5044572719" description="DUF4148 domain-containing protein" evidence="2">
    <location>
        <begin position="23"/>
        <end position="121"/>
    </location>
</feature>
<dbReference type="Proteomes" id="UP000593663">
    <property type="component" value="Chromosome 1"/>
</dbReference>
<reference evidence="3" key="5">
    <citation type="submission" date="2017-10" db="EMBL/GenBank/DDBJ databases">
        <authorList>
            <person name="Banno H."/>
            <person name="Chua N.-H."/>
        </authorList>
    </citation>
    <scope>NUCLEOTIDE SEQUENCE</scope>
    <source>
        <strain evidence="3">OMI</strain>
    </source>
</reference>
<evidence type="ECO:0000256" key="1">
    <source>
        <dbReference type="SAM" id="Coils"/>
    </source>
</evidence>
<evidence type="ECO:0000313" key="7">
    <source>
        <dbReference type="Proteomes" id="UP000593663"/>
    </source>
</evidence>
<dbReference type="EMBL" id="BMDU01000010">
    <property type="protein sequence ID" value="GGA03815.1"/>
    <property type="molecule type" value="Genomic_DNA"/>
</dbReference>
<sequence>MKRSTVASALAMLAMAPLSATAMPHGAMSYEERLAAMEDDMTLPAPIAGVQNKYWFNYRTDVAEARKELAHDLRHATDAEDERDAWDEYRAELADARRDYAKEMREKGYRTGQVRVHGSGR</sequence>
<keyword evidence="2" id="KW-0732">Signal</keyword>
<evidence type="ECO:0000313" key="4">
    <source>
        <dbReference type="EMBL" id="GGA03815.1"/>
    </source>
</evidence>
<organism evidence="3 6">
    <name type="scientific">Sphingobium fuliginis (strain ATCC 27551)</name>
    <dbReference type="NCBI Taxonomy" id="336203"/>
    <lineage>
        <taxon>Bacteria</taxon>
        <taxon>Pseudomonadati</taxon>
        <taxon>Pseudomonadota</taxon>
        <taxon>Alphaproteobacteria</taxon>
        <taxon>Sphingomonadales</taxon>
        <taxon>Sphingomonadaceae</taxon>
        <taxon>Sphingobium</taxon>
    </lineage>
</organism>
<dbReference type="EMBL" id="BEWI01000032">
    <property type="protein sequence ID" value="GAY23265.1"/>
    <property type="molecule type" value="Genomic_DNA"/>
</dbReference>
<reference evidence="5" key="8">
    <citation type="journal article" date="2021" name="Microbiol. Resour. Announc.">
        <title>Complete Genome Sequence of Sphingobium barthaii KK22, a High-Molecular-Weight Polycyclic Aromatic Hydrocarbon-Degrading Soil Bacterium.</title>
        <authorList>
            <person name="Mori J.F."/>
            <person name="Kanaly R.A."/>
        </authorList>
    </citation>
    <scope>NUCLEOTIDE SEQUENCE</scope>
    <source>
        <strain evidence="5">KK22</strain>
    </source>
</reference>
<reference evidence="4" key="9">
    <citation type="submission" date="2024-05" db="EMBL/GenBank/DDBJ databases">
        <authorList>
            <person name="Sun Q."/>
            <person name="Sedlacek I."/>
        </authorList>
    </citation>
    <scope>NUCLEOTIDE SEQUENCE</scope>
    <source>
        <strain evidence="4">CCM 7327</strain>
    </source>
</reference>
<name>A0A292ZKE4_SPHSA</name>
<dbReference type="RefSeq" id="WP_025547345.1">
    <property type="nucleotide sequence ID" value="NZ_BATN01000009.1"/>
</dbReference>
<reference evidence="3" key="4">
    <citation type="submission" date="2017-10" db="EMBL/GenBank/DDBJ databases">
        <title>Bioaugmenting a lab-scale membrane bioreactor with Sphingobium fuliginis OMI to degrade 4-tert-butylphenol.</title>
        <authorList>
            <person name="Takada K."/>
            <person name="Shiba T."/>
            <person name="Soda S."/>
            <person name="Inoue D."/>
            <person name="Miyake M."/>
            <person name="Eguchi M."/>
            <person name="Ike M."/>
        </authorList>
    </citation>
    <scope>NUCLEOTIDE SEQUENCE</scope>
    <source>
        <strain evidence="3">OMI</strain>
    </source>
</reference>
<evidence type="ECO:0000313" key="3">
    <source>
        <dbReference type="EMBL" id="GAY23265.1"/>
    </source>
</evidence>
<dbReference type="AlphaFoldDB" id="A0A292ZKE4"/>
<evidence type="ECO:0008006" key="9">
    <source>
        <dbReference type="Google" id="ProtNLM"/>
    </source>
</evidence>